<dbReference type="AlphaFoldDB" id="A0A8S2PRP8"/>
<accession>A0A8S2PRP8</accession>
<dbReference type="InterPro" id="IPR025048">
    <property type="entry name" value="DUF3987"/>
</dbReference>
<evidence type="ECO:0000313" key="1">
    <source>
        <dbReference type="EMBL" id="CAF1257846.1"/>
    </source>
</evidence>
<organism evidence="2 3">
    <name type="scientific">Didymodactylos carnosus</name>
    <dbReference type="NCBI Taxonomy" id="1234261"/>
    <lineage>
        <taxon>Eukaryota</taxon>
        <taxon>Metazoa</taxon>
        <taxon>Spiralia</taxon>
        <taxon>Gnathifera</taxon>
        <taxon>Rotifera</taxon>
        <taxon>Eurotatoria</taxon>
        <taxon>Bdelloidea</taxon>
        <taxon>Philodinida</taxon>
        <taxon>Philodinidae</taxon>
        <taxon>Didymodactylos</taxon>
    </lineage>
</organism>
<evidence type="ECO:0000313" key="3">
    <source>
        <dbReference type="Proteomes" id="UP000682733"/>
    </source>
</evidence>
<proteinExistence type="predicted"/>
<dbReference type="EMBL" id="CAJOBA010038668">
    <property type="protein sequence ID" value="CAF4064741.1"/>
    <property type="molecule type" value="Genomic_DNA"/>
</dbReference>
<sequence>MDSDPGQFFDEETCKIMNNVCDSFQLAKGYLFTLLLPTTAIVGYAGANKSKTVDLLRDTCQDIDMVLGNKLEDSRVNNSATIESLFSGMQRVGLLLLQLLDEISTFFASLGLYKATGGASYDRSLINQLYNTLRYIRHQTLDNSTSVQNPLLNIGGAGHPDELPNGIRSDMQGDGFISRFLISCPTPSIRYRCY</sequence>
<reference evidence="2" key="1">
    <citation type="submission" date="2021-02" db="EMBL/GenBank/DDBJ databases">
        <authorList>
            <person name="Nowell W R."/>
        </authorList>
    </citation>
    <scope>NUCLEOTIDE SEQUENCE</scope>
</reference>
<dbReference type="Proteomes" id="UP000682733">
    <property type="component" value="Unassembled WGS sequence"/>
</dbReference>
<dbReference type="Pfam" id="PF13148">
    <property type="entry name" value="DUF3987"/>
    <property type="match status" value="1"/>
</dbReference>
<evidence type="ECO:0000313" key="2">
    <source>
        <dbReference type="EMBL" id="CAF4064741.1"/>
    </source>
</evidence>
<dbReference type="EMBL" id="CAJNOK010017110">
    <property type="protein sequence ID" value="CAF1257846.1"/>
    <property type="molecule type" value="Genomic_DNA"/>
</dbReference>
<dbReference type="Proteomes" id="UP000677228">
    <property type="component" value="Unassembled WGS sequence"/>
</dbReference>
<comment type="caution">
    <text evidence="2">The sequence shown here is derived from an EMBL/GenBank/DDBJ whole genome shotgun (WGS) entry which is preliminary data.</text>
</comment>
<protein>
    <submittedName>
        <fullName evidence="2">Uncharacterized protein</fullName>
    </submittedName>
</protein>
<name>A0A8S2PRP8_9BILA</name>
<gene>
    <name evidence="1" type="ORF">OVA965_LOCUS26583</name>
    <name evidence="2" type="ORF">TMI583_LOCUS27325</name>
</gene>